<dbReference type="PATRIC" id="fig|187330.3.peg.2102"/>
<dbReference type="OrthoDB" id="6265366at2"/>
<gene>
    <name evidence="2" type="ORF">ADS77_17260</name>
</gene>
<evidence type="ECO:0000313" key="2">
    <source>
        <dbReference type="EMBL" id="KPH59119.1"/>
    </source>
</evidence>
<dbReference type="EMBL" id="LHPH01000024">
    <property type="protein sequence ID" value="KPH59119.1"/>
    <property type="molecule type" value="Genomic_DNA"/>
</dbReference>
<protein>
    <recommendedName>
        <fullName evidence="4">DUF4234 domain-containing protein</fullName>
    </recommendedName>
</protein>
<reference evidence="2 3" key="1">
    <citation type="submission" date="2015-08" db="EMBL/GenBank/DDBJ databases">
        <title>Draft Genome Sequence of Pseudoalteromonas porphyrae UCD-SED14.</title>
        <authorList>
            <person name="Coil D.A."/>
            <person name="Jospin G."/>
            <person name="Lee R.D."/>
            <person name="Eisen J.A."/>
        </authorList>
    </citation>
    <scope>NUCLEOTIDE SEQUENCE [LARGE SCALE GENOMIC DNA]</scope>
    <source>
        <strain evidence="2 3">UCD-SED14</strain>
    </source>
</reference>
<keyword evidence="1" id="KW-0812">Transmembrane</keyword>
<keyword evidence="1" id="KW-0472">Membrane</keyword>
<sequence length="145" mass="16408">MKKGFSDIFETDSVFKILILCVLTIGSYLIYKLYRFTSQINQHTELKIPNLFIATAVVLFIISLGSLIYSLANYHDLTILKSSIGIHAISSAFDVTWVIMVRNRINLIAGSNKGDNLWLNPFITSIFHVIYMQHKINQGLAKNAI</sequence>
<evidence type="ECO:0000256" key="1">
    <source>
        <dbReference type="SAM" id="Phobius"/>
    </source>
</evidence>
<dbReference type="Proteomes" id="UP000037848">
    <property type="component" value="Unassembled WGS sequence"/>
</dbReference>
<keyword evidence="1" id="KW-1133">Transmembrane helix</keyword>
<evidence type="ECO:0000313" key="3">
    <source>
        <dbReference type="Proteomes" id="UP000037848"/>
    </source>
</evidence>
<dbReference type="RefSeq" id="WP_054205671.1">
    <property type="nucleotide sequence ID" value="NZ_LHPH01000024.1"/>
</dbReference>
<accession>A0A0N0LWT7</accession>
<dbReference type="AlphaFoldDB" id="A0A0N0LWT7"/>
<name>A0A0N0LWT7_9GAMM</name>
<feature type="transmembrane region" description="Helical" evidence="1">
    <location>
        <begin position="13"/>
        <end position="31"/>
    </location>
</feature>
<organism evidence="2 3">
    <name type="scientific">Pseudoalteromonas porphyrae</name>
    <dbReference type="NCBI Taxonomy" id="187330"/>
    <lineage>
        <taxon>Bacteria</taxon>
        <taxon>Pseudomonadati</taxon>
        <taxon>Pseudomonadota</taxon>
        <taxon>Gammaproteobacteria</taxon>
        <taxon>Alteromonadales</taxon>
        <taxon>Pseudoalteromonadaceae</taxon>
        <taxon>Pseudoalteromonas</taxon>
    </lineage>
</organism>
<feature type="transmembrane region" description="Helical" evidence="1">
    <location>
        <begin position="51"/>
        <end position="72"/>
    </location>
</feature>
<comment type="caution">
    <text evidence="2">The sequence shown here is derived from an EMBL/GenBank/DDBJ whole genome shotgun (WGS) entry which is preliminary data.</text>
</comment>
<evidence type="ECO:0008006" key="4">
    <source>
        <dbReference type="Google" id="ProtNLM"/>
    </source>
</evidence>
<keyword evidence="3" id="KW-1185">Reference proteome</keyword>
<proteinExistence type="predicted"/>